<dbReference type="InterPro" id="IPR002129">
    <property type="entry name" value="PyrdxlP-dep_de-COase"/>
</dbReference>
<dbReference type="FunFam" id="3.40.640.10:FF:000017">
    <property type="entry name" value="Glutamate decarboxylase"/>
    <property type="match status" value="1"/>
</dbReference>
<keyword evidence="11" id="KW-1185">Reference proteome</keyword>
<dbReference type="GO" id="GO:0030170">
    <property type="term" value="F:pyridoxal phosphate binding"/>
    <property type="evidence" value="ECO:0007669"/>
    <property type="project" value="InterPro"/>
</dbReference>
<proteinExistence type="inferred from homology"/>
<dbReference type="Proteomes" id="UP000317318">
    <property type="component" value="Chromosome"/>
</dbReference>
<evidence type="ECO:0000313" key="10">
    <source>
        <dbReference type="EMBL" id="QDT35929.1"/>
    </source>
</evidence>
<dbReference type="EMBL" id="CP036268">
    <property type="protein sequence ID" value="QDT35929.1"/>
    <property type="molecule type" value="Genomic_DNA"/>
</dbReference>
<dbReference type="GO" id="GO:0006538">
    <property type="term" value="P:L-glutamate catabolic process"/>
    <property type="evidence" value="ECO:0007669"/>
    <property type="project" value="TreeGrafter"/>
</dbReference>
<evidence type="ECO:0000256" key="2">
    <source>
        <dbReference type="ARBA" id="ARBA00009533"/>
    </source>
</evidence>
<dbReference type="InterPro" id="IPR015421">
    <property type="entry name" value="PyrdxlP-dep_Trfase_major"/>
</dbReference>
<evidence type="ECO:0000256" key="7">
    <source>
        <dbReference type="PIRSR" id="PIRSR602129-50"/>
    </source>
</evidence>
<dbReference type="PANTHER" id="PTHR43321">
    <property type="entry name" value="GLUTAMATE DECARBOXYLASE"/>
    <property type="match status" value="1"/>
</dbReference>
<dbReference type="SUPFAM" id="SSF53383">
    <property type="entry name" value="PLP-dependent transferases"/>
    <property type="match status" value="1"/>
</dbReference>
<dbReference type="KEGG" id="svp:Pan189_02820"/>
<dbReference type="AlphaFoldDB" id="A0A517QW88"/>
<dbReference type="GO" id="GO:0004351">
    <property type="term" value="F:glutamate decarboxylase activity"/>
    <property type="evidence" value="ECO:0007669"/>
    <property type="project" value="UniProtKB-EC"/>
</dbReference>
<gene>
    <name evidence="10" type="primary">gadA</name>
    <name evidence="10" type="ORF">Pan189_02820</name>
</gene>
<organism evidence="10 11">
    <name type="scientific">Stratiformator vulcanicus</name>
    <dbReference type="NCBI Taxonomy" id="2527980"/>
    <lineage>
        <taxon>Bacteria</taxon>
        <taxon>Pseudomonadati</taxon>
        <taxon>Planctomycetota</taxon>
        <taxon>Planctomycetia</taxon>
        <taxon>Planctomycetales</taxon>
        <taxon>Planctomycetaceae</taxon>
        <taxon>Stratiformator</taxon>
    </lineage>
</organism>
<evidence type="ECO:0000313" key="11">
    <source>
        <dbReference type="Proteomes" id="UP000317318"/>
    </source>
</evidence>
<accession>A0A517QW88</accession>
<evidence type="ECO:0000256" key="9">
    <source>
        <dbReference type="RuleBase" id="RU361171"/>
    </source>
</evidence>
<dbReference type="PANTHER" id="PTHR43321:SF3">
    <property type="entry name" value="GLUTAMATE DECARBOXYLASE"/>
    <property type="match status" value="1"/>
</dbReference>
<comment type="cofactor">
    <cofactor evidence="1 7 8">
        <name>pyridoxal 5'-phosphate</name>
        <dbReference type="ChEBI" id="CHEBI:597326"/>
    </cofactor>
</comment>
<keyword evidence="5 8" id="KW-0456">Lyase</keyword>
<comment type="catalytic activity">
    <reaction evidence="6 9">
        <text>L-glutamate + H(+) = 4-aminobutanoate + CO2</text>
        <dbReference type="Rhea" id="RHEA:17785"/>
        <dbReference type="ChEBI" id="CHEBI:15378"/>
        <dbReference type="ChEBI" id="CHEBI:16526"/>
        <dbReference type="ChEBI" id="CHEBI:29985"/>
        <dbReference type="ChEBI" id="CHEBI:59888"/>
        <dbReference type="EC" id="4.1.1.15"/>
    </reaction>
</comment>
<dbReference type="FunFam" id="4.10.280.50:FF:000001">
    <property type="entry name" value="Glutamate decarboxylase"/>
    <property type="match status" value="1"/>
</dbReference>
<dbReference type="Gene3D" id="4.10.280.50">
    <property type="match status" value="1"/>
</dbReference>
<keyword evidence="4 7" id="KW-0663">Pyridoxal phosphate</keyword>
<dbReference type="OrthoDB" id="9803665at2"/>
<keyword evidence="9" id="KW-0210">Decarboxylase</keyword>
<dbReference type="Gene3D" id="3.90.1150.160">
    <property type="match status" value="1"/>
</dbReference>
<dbReference type="EC" id="4.1.1.15" evidence="3 9"/>
<dbReference type="InterPro" id="IPR010107">
    <property type="entry name" value="Glutamate_decarboxylase"/>
</dbReference>
<dbReference type="Pfam" id="PF00282">
    <property type="entry name" value="Pyridoxal_deC"/>
    <property type="match status" value="1"/>
</dbReference>
<evidence type="ECO:0000256" key="8">
    <source>
        <dbReference type="RuleBase" id="RU000382"/>
    </source>
</evidence>
<name>A0A517QW88_9PLAN</name>
<protein>
    <recommendedName>
        <fullName evidence="3 9">Glutamate decarboxylase</fullName>
        <ecNumber evidence="3 9">4.1.1.15</ecNumber>
    </recommendedName>
</protein>
<dbReference type="CDD" id="cd06450">
    <property type="entry name" value="DOPA_deC_like"/>
    <property type="match status" value="1"/>
</dbReference>
<comment type="similarity">
    <text evidence="2 8">Belongs to the group II decarboxylase family.</text>
</comment>
<dbReference type="NCBIfam" id="TIGR01788">
    <property type="entry name" value="Glu-decarb-GAD"/>
    <property type="match status" value="1"/>
</dbReference>
<sequence>MLHENKANDAAGDTELTPVYGRRAMDSAIPKYELPQGELDPETAYDLIHDELMLDGNARLNLATFVTTWMEPQAEKLMAETFDKNMIDKDEYPFTAKIEERCVNIVSRLFHAPTTGVGASAIGSSEAVMLAGMAFKWRWRERQAAAGKPTDRPNIVMGNNVQVVWEKFARYWEVEPRYIEMEPGQYEITPEAVLDAIDENTICVVAILGVTYTGAFEPIEDIHAALVEHHAKTGLEIPMHVDAASGGFVAPFLQPDLMWDFRLPLVKSINVSGHKYGLVYPGVGWVVWRSKEELPEDLIFHVNYLGGDMPTFTLNFSRPGNQVIGQYYNFLRLGRDGYTKIMESMRETAVYLSGEIEKLGPFELLSRGDTIPVFAFMLKNSQTYTVFDLSDKLREHGWQVPAYTMPPKVDDLAVLRICVREGFSRDLADMLLADLKSAVAHFESQPGYRSPYQDRQGKVHKNC</sequence>
<evidence type="ECO:0000256" key="6">
    <source>
        <dbReference type="ARBA" id="ARBA00048868"/>
    </source>
</evidence>
<dbReference type="InterPro" id="IPR015424">
    <property type="entry name" value="PyrdxlP-dep_Trfase"/>
</dbReference>
<dbReference type="Gene3D" id="3.40.640.10">
    <property type="entry name" value="Type I PLP-dependent aspartate aminotransferase-like (Major domain)"/>
    <property type="match status" value="1"/>
</dbReference>
<evidence type="ECO:0000256" key="1">
    <source>
        <dbReference type="ARBA" id="ARBA00001933"/>
    </source>
</evidence>
<evidence type="ECO:0000256" key="5">
    <source>
        <dbReference type="ARBA" id="ARBA00023239"/>
    </source>
</evidence>
<dbReference type="RefSeq" id="WP_145362184.1">
    <property type="nucleotide sequence ID" value="NZ_CP036268.1"/>
</dbReference>
<evidence type="ECO:0000256" key="3">
    <source>
        <dbReference type="ARBA" id="ARBA00012421"/>
    </source>
</evidence>
<dbReference type="GO" id="GO:0005829">
    <property type="term" value="C:cytosol"/>
    <property type="evidence" value="ECO:0007669"/>
    <property type="project" value="TreeGrafter"/>
</dbReference>
<evidence type="ECO:0000256" key="4">
    <source>
        <dbReference type="ARBA" id="ARBA00022898"/>
    </source>
</evidence>
<feature type="modified residue" description="N6-(pyridoxal phosphate)lysine" evidence="7">
    <location>
        <position position="275"/>
    </location>
</feature>
<reference evidence="10 11" key="1">
    <citation type="submission" date="2019-02" db="EMBL/GenBank/DDBJ databases">
        <title>Deep-cultivation of Planctomycetes and their phenomic and genomic characterization uncovers novel biology.</title>
        <authorList>
            <person name="Wiegand S."/>
            <person name="Jogler M."/>
            <person name="Boedeker C."/>
            <person name="Pinto D."/>
            <person name="Vollmers J."/>
            <person name="Rivas-Marin E."/>
            <person name="Kohn T."/>
            <person name="Peeters S.H."/>
            <person name="Heuer A."/>
            <person name="Rast P."/>
            <person name="Oberbeckmann S."/>
            <person name="Bunk B."/>
            <person name="Jeske O."/>
            <person name="Meyerdierks A."/>
            <person name="Storesund J.E."/>
            <person name="Kallscheuer N."/>
            <person name="Luecker S."/>
            <person name="Lage O.M."/>
            <person name="Pohl T."/>
            <person name="Merkel B.J."/>
            <person name="Hornburger P."/>
            <person name="Mueller R.-W."/>
            <person name="Bruemmer F."/>
            <person name="Labrenz M."/>
            <person name="Spormann A.M."/>
            <person name="Op den Camp H."/>
            <person name="Overmann J."/>
            <person name="Amann R."/>
            <person name="Jetten M.S.M."/>
            <person name="Mascher T."/>
            <person name="Medema M.H."/>
            <person name="Devos D.P."/>
            <person name="Kaster A.-K."/>
            <person name="Ovreas L."/>
            <person name="Rohde M."/>
            <person name="Galperin M.Y."/>
            <person name="Jogler C."/>
        </authorList>
    </citation>
    <scope>NUCLEOTIDE SEQUENCE [LARGE SCALE GENOMIC DNA]</scope>
    <source>
        <strain evidence="10 11">Pan189</strain>
    </source>
</reference>